<feature type="transmembrane region" description="Helical" evidence="2">
    <location>
        <begin position="285"/>
        <end position="303"/>
    </location>
</feature>
<evidence type="ECO:0000256" key="2">
    <source>
        <dbReference type="SAM" id="Phobius"/>
    </source>
</evidence>
<dbReference type="AlphaFoldDB" id="A0A1E8PWA2"/>
<name>A0A1E8PWA2_9MYCO</name>
<dbReference type="Proteomes" id="UP000178953">
    <property type="component" value="Unassembled WGS sequence"/>
</dbReference>
<organism evidence="3 4">
    <name type="scientific">Mycolicibacterium grossiae</name>
    <dbReference type="NCBI Taxonomy" id="1552759"/>
    <lineage>
        <taxon>Bacteria</taxon>
        <taxon>Bacillati</taxon>
        <taxon>Actinomycetota</taxon>
        <taxon>Actinomycetes</taxon>
        <taxon>Mycobacteriales</taxon>
        <taxon>Mycobacteriaceae</taxon>
        <taxon>Mycolicibacterium</taxon>
    </lineage>
</organism>
<feature type="coiled-coil region" evidence="1">
    <location>
        <begin position="142"/>
        <end position="180"/>
    </location>
</feature>
<keyword evidence="2" id="KW-0472">Membrane</keyword>
<gene>
    <name evidence="3" type="ORF">BEL07_27930</name>
</gene>
<evidence type="ECO:0000313" key="4">
    <source>
        <dbReference type="Proteomes" id="UP000178953"/>
    </source>
</evidence>
<keyword evidence="1" id="KW-0175">Coiled coil</keyword>
<keyword evidence="4" id="KW-1185">Reference proteome</keyword>
<evidence type="ECO:0000313" key="3">
    <source>
        <dbReference type="EMBL" id="OFJ50491.1"/>
    </source>
</evidence>
<keyword evidence="2" id="KW-0812">Transmembrane</keyword>
<accession>A0A1E8PWA2</accession>
<sequence>MLALSYADATIRTMSFWTDKDFDEHPVWEQVAQFARHMDELPRDLDPPQRLSVVRLKTALELLSEHQQRAIKEHYTASMLDVVHSHLTGSVNPSMSTFVSDPDSYGNHVNTAADQVDQIFDYVAQWPSLPAGGQAQAAGKAFREYKEEAETALEVLKEKNDELQAELVQLKSQMTTVEGQMGSVEDRYSTSLEARDAEYSDAVARIEESGKEAYDKAIQADVESRSAQLQKLVDDGDELVKATEAHRAAAEKLALAAEGSAEWLAKRAFARDFGMQARRKSAAAWLYDFLGTAVIAAPVYFVLKHFLDNQDSDGTVAVSLTRLSIIVGAVILGGYLFSRGATNHRQARASKSAEIRLNTFEAFISALDEDEQAEIRNGMAKTIYLRGRLADEEPDSPNPFGKILDAIADRSKSSEVADAEK</sequence>
<feature type="transmembrane region" description="Helical" evidence="2">
    <location>
        <begin position="315"/>
        <end position="338"/>
    </location>
</feature>
<reference evidence="3 4" key="1">
    <citation type="submission" date="2016-09" db="EMBL/GenBank/DDBJ databases">
        <title>genome sequence of Mycobacterium sp. 739 SCH.</title>
        <authorList>
            <person name="Greninger A.L."/>
            <person name="Qin X."/>
            <person name="Jerome K."/>
            <person name="Vora S."/>
            <person name="Quinn K."/>
        </authorList>
    </citation>
    <scope>NUCLEOTIDE SEQUENCE [LARGE SCALE GENOMIC DNA]</scope>
    <source>
        <strain evidence="3 4">SCH</strain>
    </source>
</reference>
<proteinExistence type="predicted"/>
<evidence type="ECO:0000256" key="1">
    <source>
        <dbReference type="SAM" id="Coils"/>
    </source>
</evidence>
<protein>
    <submittedName>
        <fullName evidence="3">Uncharacterized protein</fullName>
    </submittedName>
</protein>
<comment type="caution">
    <text evidence="3">The sequence shown here is derived from an EMBL/GenBank/DDBJ whole genome shotgun (WGS) entry which is preliminary data.</text>
</comment>
<dbReference type="EMBL" id="MCHX01000120">
    <property type="protein sequence ID" value="OFJ50491.1"/>
    <property type="molecule type" value="Genomic_DNA"/>
</dbReference>
<keyword evidence="2" id="KW-1133">Transmembrane helix</keyword>